<keyword evidence="3" id="KW-0813">Transport</keyword>
<evidence type="ECO:0000256" key="1">
    <source>
        <dbReference type="ARBA" id="ARBA00004202"/>
    </source>
</evidence>
<dbReference type="InterPro" id="IPR027417">
    <property type="entry name" value="P-loop_NTPase"/>
</dbReference>
<dbReference type="RefSeq" id="WP_011144109.1">
    <property type="nucleotide sequence ID" value="NC_005125.1"/>
</dbReference>
<evidence type="ECO:0000313" key="10">
    <source>
        <dbReference type="Proteomes" id="UP000000557"/>
    </source>
</evidence>
<dbReference type="EnsemblBacteria" id="BAC92064">
    <property type="protein sequence ID" value="BAC92064"/>
    <property type="gene ID" value="BAC92064"/>
</dbReference>
<dbReference type="GO" id="GO:0022857">
    <property type="term" value="F:transmembrane transporter activity"/>
    <property type="evidence" value="ECO:0000318"/>
    <property type="project" value="GO_Central"/>
</dbReference>
<dbReference type="PANTHER" id="PTHR43297">
    <property type="entry name" value="OLIGOPEPTIDE TRANSPORT ATP-BINDING PROTEIN APPD"/>
    <property type="match status" value="1"/>
</dbReference>
<comment type="subcellular location">
    <subcellularLocation>
        <location evidence="1">Cell membrane</location>
        <topology evidence="1">Peripheral membrane protein</topology>
    </subcellularLocation>
</comment>
<dbReference type="STRING" id="251221.gene:10761641"/>
<dbReference type="AlphaFoldDB" id="Q7NDV9"/>
<sequence length="327" mass="35729">MAGPLLSVRNLQTSFFTREGEVRSVDDVSFDLEAGQTLGIVGESGSGKSVTSLSIMRLIPTPPGRIKGGQVFFDGQDLLRLSDREMRAIRGKRIAMIFQDPMSSLNPFLRIARQLTEISELHLGLDRRAARRRAIEMLELVGIPDAARRIDDYPHQFSGGMRQRVMIAMALSCDPQLLIADEPTTALDVTIQAQILELIKDLRNRLGTAVILITHDLGVVAGMADRVAVMYAGKIVESAPTDSLFARPAHPYTQGLLRSMPDPLQEVAELYQIPGLPPDMTCLPPGCAFAPRCPHAAELCAQPPETVAVGATHRSACWLNVRSETRA</sequence>
<dbReference type="CDD" id="cd03257">
    <property type="entry name" value="ABC_NikE_OppD_transporters"/>
    <property type="match status" value="1"/>
</dbReference>
<feature type="domain" description="ABC transporter" evidence="8">
    <location>
        <begin position="6"/>
        <end position="257"/>
    </location>
</feature>
<keyword evidence="5" id="KW-0547">Nucleotide-binding</keyword>
<proteinExistence type="inferred from homology"/>
<protein>
    <submittedName>
        <fullName evidence="9">Oligopeptide ABC transporter ATP-binding protein</fullName>
    </submittedName>
</protein>
<reference evidence="9 10" key="1">
    <citation type="journal article" date="2003" name="DNA Res.">
        <title>Complete genome structure of Gloeobacter violaceus PCC 7421, a cyanobacterium that lacks thylakoids.</title>
        <authorList>
            <person name="Nakamura Y."/>
            <person name="Kaneko T."/>
            <person name="Sato S."/>
            <person name="Mimuro M."/>
            <person name="Miyashita H."/>
            <person name="Tsuchiya T."/>
            <person name="Sasamoto S."/>
            <person name="Watanabe A."/>
            <person name="Kawashima K."/>
            <person name="Kishida Y."/>
            <person name="Kiyokawa C."/>
            <person name="Kohara M."/>
            <person name="Matsumoto M."/>
            <person name="Matsuno A."/>
            <person name="Nakazaki N."/>
            <person name="Shimpo S."/>
            <person name="Takeuchi C."/>
            <person name="Yamada M."/>
            <person name="Tabata S."/>
        </authorList>
    </citation>
    <scope>NUCLEOTIDE SEQUENCE [LARGE SCALE GENOMIC DNA]</scope>
    <source>
        <strain evidence="10">ATCC 29082 / PCC 7421</strain>
    </source>
</reference>
<dbReference type="PROSITE" id="PS50893">
    <property type="entry name" value="ABC_TRANSPORTER_2"/>
    <property type="match status" value="1"/>
</dbReference>
<organism evidence="9 10">
    <name type="scientific">Gloeobacter violaceus (strain ATCC 29082 / PCC 7421)</name>
    <dbReference type="NCBI Taxonomy" id="251221"/>
    <lineage>
        <taxon>Bacteria</taxon>
        <taxon>Bacillati</taxon>
        <taxon>Cyanobacteriota</taxon>
        <taxon>Cyanophyceae</taxon>
        <taxon>Gloeobacterales</taxon>
        <taxon>Gloeobacteraceae</taxon>
        <taxon>Gloeobacter</taxon>
    </lineage>
</organism>
<gene>
    <name evidence="9" type="ordered locus">gll4123</name>
</gene>
<dbReference type="InParanoid" id="Q7NDV9"/>
<evidence type="ECO:0000256" key="2">
    <source>
        <dbReference type="ARBA" id="ARBA00005417"/>
    </source>
</evidence>
<dbReference type="SUPFAM" id="SSF52540">
    <property type="entry name" value="P-loop containing nucleoside triphosphate hydrolases"/>
    <property type="match status" value="1"/>
</dbReference>
<dbReference type="EMBL" id="BA000045">
    <property type="protein sequence ID" value="BAC92064.1"/>
    <property type="molecule type" value="Genomic_DNA"/>
</dbReference>
<dbReference type="GO" id="GO:0005524">
    <property type="term" value="F:ATP binding"/>
    <property type="evidence" value="ECO:0007669"/>
    <property type="project" value="UniProtKB-KW"/>
</dbReference>
<dbReference type="InterPro" id="IPR003439">
    <property type="entry name" value="ABC_transporter-like_ATP-bd"/>
</dbReference>
<evidence type="ECO:0000256" key="7">
    <source>
        <dbReference type="ARBA" id="ARBA00023136"/>
    </source>
</evidence>
<keyword evidence="7" id="KW-0472">Membrane</keyword>
<dbReference type="FunFam" id="3.40.50.300:FF:000016">
    <property type="entry name" value="Oligopeptide ABC transporter ATP-binding component"/>
    <property type="match status" value="1"/>
</dbReference>
<dbReference type="InterPro" id="IPR013563">
    <property type="entry name" value="Oligopep_ABC_C"/>
</dbReference>
<keyword evidence="4" id="KW-1003">Cell membrane</keyword>
<evidence type="ECO:0000256" key="5">
    <source>
        <dbReference type="ARBA" id="ARBA00022741"/>
    </source>
</evidence>
<dbReference type="PANTHER" id="PTHR43297:SF2">
    <property type="entry name" value="DIPEPTIDE TRANSPORT ATP-BINDING PROTEIN DPPD"/>
    <property type="match status" value="1"/>
</dbReference>
<evidence type="ECO:0000259" key="8">
    <source>
        <dbReference type="PROSITE" id="PS50893"/>
    </source>
</evidence>
<evidence type="ECO:0000256" key="3">
    <source>
        <dbReference type="ARBA" id="ARBA00022448"/>
    </source>
</evidence>
<dbReference type="KEGG" id="gvi:gll4123"/>
<dbReference type="GO" id="GO:0016887">
    <property type="term" value="F:ATP hydrolysis activity"/>
    <property type="evidence" value="ECO:0007669"/>
    <property type="project" value="InterPro"/>
</dbReference>
<keyword evidence="10" id="KW-1185">Reference proteome</keyword>
<dbReference type="PROSITE" id="PS00211">
    <property type="entry name" value="ABC_TRANSPORTER_1"/>
    <property type="match status" value="1"/>
</dbReference>
<dbReference type="InterPro" id="IPR017871">
    <property type="entry name" value="ABC_transporter-like_CS"/>
</dbReference>
<dbReference type="InterPro" id="IPR003593">
    <property type="entry name" value="AAA+_ATPase"/>
</dbReference>
<dbReference type="PATRIC" id="fig|251221.4.peg.4155"/>
<dbReference type="OrthoDB" id="9802264at2"/>
<dbReference type="HOGENOM" id="CLU_000604_1_23_3"/>
<dbReference type="Pfam" id="PF08352">
    <property type="entry name" value="oligo_HPY"/>
    <property type="match status" value="1"/>
</dbReference>
<dbReference type="SMART" id="SM00382">
    <property type="entry name" value="AAA"/>
    <property type="match status" value="1"/>
</dbReference>
<dbReference type="NCBIfam" id="TIGR01727">
    <property type="entry name" value="oligo_HPY"/>
    <property type="match status" value="1"/>
</dbReference>
<accession>Q7NDV9</accession>
<evidence type="ECO:0000256" key="4">
    <source>
        <dbReference type="ARBA" id="ARBA00022475"/>
    </source>
</evidence>
<name>Q7NDV9_GLOVI</name>
<dbReference type="Pfam" id="PF00005">
    <property type="entry name" value="ABC_tran"/>
    <property type="match status" value="1"/>
</dbReference>
<dbReference type="FunCoup" id="Q7NDV9">
    <property type="interactions" value="52"/>
</dbReference>
<evidence type="ECO:0000256" key="6">
    <source>
        <dbReference type="ARBA" id="ARBA00022840"/>
    </source>
</evidence>
<dbReference type="Gene3D" id="3.40.50.300">
    <property type="entry name" value="P-loop containing nucleotide triphosphate hydrolases"/>
    <property type="match status" value="1"/>
</dbReference>
<dbReference type="Proteomes" id="UP000000557">
    <property type="component" value="Chromosome"/>
</dbReference>
<dbReference type="GO" id="GO:0015833">
    <property type="term" value="P:peptide transport"/>
    <property type="evidence" value="ECO:0007669"/>
    <property type="project" value="InterPro"/>
</dbReference>
<comment type="similarity">
    <text evidence="2">Belongs to the ABC transporter superfamily.</text>
</comment>
<evidence type="ECO:0000313" key="9">
    <source>
        <dbReference type="EMBL" id="BAC92064.1"/>
    </source>
</evidence>
<dbReference type="GO" id="GO:0005886">
    <property type="term" value="C:plasma membrane"/>
    <property type="evidence" value="ECO:0007669"/>
    <property type="project" value="UniProtKB-SubCell"/>
</dbReference>
<dbReference type="InterPro" id="IPR050388">
    <property type="entry name" value="ABC_Ni/Peptide_Import"/>
</dbReference>
<dbReference type="eggNOG" id="COG0444">
    <property type="taxonomic scope" value="Bacteria"/>
</dbReference>
<keyword evidence="6 9" id="KW-0067">ATP-binding</keyword>
<dbReference type="PhylomeDB" id="Q7NDV9"/>
<reference evidence="9 10" key="2">
    <citation type="journal article" date="2003" name="DNA Res.">
        <title>Complete genome structure of Gloeobacter violaceus PCC 7421, a cyanobacterium that lacks thylakoids (supplement).</title>
        <authorList>
            <person name="Nakamura Y."/>
            <person name="Kaneko T."/>
            <person name="Sato S."/>
            <person name="Mimuro M."/>
            <person name="Miyashita H."/>
            <person name="Tsuchiya T."/>
            <person name="Sasamoto S."/>
            <person name="Watanabe A."/>
            <person name="Kawashima K."/>
            <person name="Kishida Y."/>
            <person name="Kiyokawa C."/>
            <person name="Kohara M."/>
            <person name="Matsumoto M."/>
            <person name="Matsuno A."/>
            <person name="Nakazaki N."/>
            <person name="Shimpo S."/>
            <person name="Takeuchi C."/>
            <person name="Yamada M."/>
            <person name="Tabata S."/>
        </authorList>
    </citation>
    <scope>NUCLEOTIDE SEQUENCE [LARGE SCALE GENOMIC DNA]</scope>
    <source>
        <strain evidence="10">ATCC 29082 / PCC 7421</strain>
    </source>
</reference>